<proteinExistence type="predicted"/>
<dbReference type="Pfam" id="PF18133">
    <property type="entry name" value="HydF_tetramer"/>
    <property type="match status" value="1"/>
</dbReference>
<dbReference type="GO" id="GO:0002098">
    <property type="term" value="P:tRNA wobble uridine modification"/>
    <property type="evidence" value="ECO:0007669"/>
    <property type="project" value="TreeGrafter"/>
</dbReference>
<evidence type="ECO:0000259" key="1">
    <source>
        <dbReference type="Pfam" id="PF01926"/>
    </source>
</evidence>
<dbReference type="GO" id="GO:0030488">
    <property type="term" value="P:tRNA methylation"/>
    <property type="evidence" value="ECO:0007669"/>
    <property type="project" value="TreeGrafter"/>
</dbReference>
<dbReference type="Gene3D" id="3.40.50.300">
    <property type="entry name" value="P-loop containing nucleotide triphosphate hydrolases"/>
    <property type="match status" value="1"/>
</dbReference>
<dbReference type="AlphaFoldDB" id="A0A3A4QY05"/>
<name>A0A3A4QY05_9BACT</name>
<comment type="caution">
    <text evidence="4">The sequence shown here is derived from an EMBL/GenBank/DDBJ whole genome shotgun (WGS) entry which is preliminary data.</text>
</comment>
<evidence type="ECO:0000259" key="2">
    <source>
        <dbReference type="Pfam" id="PF18128"/>
    </source>
</evidence>
<dbReference type="CDD" id="cd00880">
    <property type="entry name" value="Era_like"/>
    <property type="match status" value="1"/>
</dbReference>
<dbReference type="InterPro" id="IPR023873">
    <property type="entry name" value="FeFe-hyd_GTPase_HydF"/>
</dbReference>
<dbReference type="Proteomes" id="UP000266426">
    <property type="component" value="Unassembled WGS sequence"/>
</dbReference>
<sequence>MLTTPKGLRLHIALFGRRNVGKSTILNSLTGQQVSIVSDVAGTTTDPVEKPLELLPLGPVVFIDTAGIDDVGALGGMRIEKTKKVFDRTDIALVIIDGETFGTFEEEIISELGKRSISYILVINKTDLRQPSDEFVRRFSDRKIPVAQCAAQDGTGILELKKMIIAHAPEDWINPPTLVGDLVRAGEMAVLVVPIDLEAPKGRLILPQVQVMREILDNDGMAMIVKERELYEALHAMHRPPSIVITDSQAVLKVCADVPPSIRVTTFSILFARYKGDLRSFVEGVFAIDSLKDGDKVLIGEACSHHSIGDDIGAVKIPRWIRQYTGKDLTFEKHSGHDFPDDLEQYKLIVHCGSCMFNRRAMLSRILHAQSRNVAITNYGIAISYLQGVLKRAVEPFPFVKYLVDKRKA</sequence>
<protein>
    <submittedName>
        <fullName evidence="4">[FeFe] hydrogenase H-cluster maturation GTPase HydF</fullName>
    </submittedName>
</protein>
<dbReference type="NCBIfam" id="TIGR03918">
    <property type="entry name" value="GTP_HydF"/>
    <property type="match status" value="1"/>
</dbReference>
<dbReference type="Gene3D" id="3.40.50.11420">
    <property type="match status" value="1"/>
</dbReference>
<dbReference type="PANTHER" id="PTHR42714:SF6">
    <property type="entry name" value="TRANSLATION INITIATION FACTOR IF-2"/>
    <property type="match status" value="1"/>
</dbReference>
<dbReference type="InterPro" id="IPR006073">
    <property type="entry name" value="GTP-bd"/>
</dbReference>
<evidence type="ECO:0000313" key="5">
    <source>
        <dbReference type="Proteomes" id="UP000266426"/>
    </source>
</evidence>
<feature type="domain" description="Hydrogen maturase F dimerization" evidence="2">
    <location>
        <begin position="178"/>
        <end position="276"/>
    </location>
</feature>
<reference evidence="4 5" key="1">
    <citation type="journal article" date="2017" name="ISME J.">
        <title>Energy and carbon metabolisms in a deep terrestrial subsurface fluid microbial community.</title>
        <authorList>
            <person name="Momper L."/>
            <person name="Jungbluth S.P."/>
            <person name="Lee M.D."/>
            <person name="Amend J.P."/>
        </authorList>
    </citation>
    <scope>NUCLEOTIDE SEQUENCE [LARGE SCALE GENOMIC DNA]</scope>
    <source>
        <strain evidence="4">SURF_26</strain>
    </source>
</reference>
<organism evidence="4 5">
    <name type="scientific">Candidatus Auribacter fodinae</name>
    <dbReference type="NCBI Taxonomy" id="2093366"/>
    <lineage>
        <taxon>Bacteria</taxon>
        <taxon>Pseudomonadati</taxon>
        <taxon>Candidatus Auribacterota</taxon>
        <taxon>Candidatus Auribacteria</taxon>
        <taxon>Candidatus Auribacterales</taxon>
        <taxon>Candidatus Auribacteraceae</taxon>
        <taxon>Candidatus Auribacter</taxon>
    </lineage>
</organism>
<gene>
    <name evidence="4" type="primary">hydF</name>
    <name evidence="4" type="ORF">C4541_07410</name>
</gene>
<dbReference type="InterPro" id="IPR041606">
    <property type="entry name" value="HydF_dimer"/>
</dbReference>
<dbReference type="Gene3D" id="3.40.50.11410">
    <property type="match status" value="1"/>
</dbReference>
<dbReference type="GO" id="GO:0005525">
    <property type="term" value="F:GTP binding"/>
    <property type="evidence" value="ECO:0007669"/>
    <property type="project" value="InterPro"/>
</dbReference>
<dbReference type="InterPro" id="IPR040644">
    <property type="entry name" value="HydF_tetramer"/>
</dbReference>
<dbReference type="InterPro" id="IPR027417">
    <property type="entry name" value="P-loop_NTPase"/>
</dbReference>
<dbReference type="NCBIfam" id="TIGR00231">
    <property type="entry name" value="small_GTP"/>
    <property type="match status" value="1"/>
</dbReference>
<dbReference type="Pfam" id="PF18128">
    <property type="entry name" value="HydF_dimer"/>
    <property type="match status" value="1"/>
</dbReference>
<dbReference type="InterPro" id="IPR005225">
    <property type="entry name" value="Small_GTP-bd"/>
</dbReference>
<dbReference type="EMBL" id="QZJZ01000061">
    <property type="protein sequence ID" value="RJP58775.1"/>
    <property type="molecule type" value="Genomic_DNA"/>
</dbReference>
<dbReference type="PANTHER" id="PTHR42714">
    <property type="entry name" value="TRNA MODIFICATION GTPASE GTPBP3"/>
    <property type="match status" value="1"/>
</dbReference>
<accession>A0A3A4QY05</accession>
<feature type="domain" description="Hydrogen maturase F tetramerization" evidence="3">
    <location>
        <begin position="280"/>
        <end position="396"/>
    </location>
</feature>
<evidence type="ECO:0000313" key="4">
    <source>
        <dbReference type="EMBL" id="RJP58775.1"/>
    </source>
</evidence>
<feature type="domain" description="G" evidence="1">
    <location>
        <begin position="11"/>
        <end position="125"/>
    </location>
</feature>
<dbReference type="SUPFAM" id="SSF52540">
    <property type="entry name" value="P-loop containing nucleoside triphosphate hydrolases"/>
    <property type="match status" value="1"/>
</dbReference>
<evidence type="ECO:0000259" key="3">
    <source>
        <dbReference type="Pfam" id="PF18133"/>
    </source>
</evidence>
<dbReference type="GO" id="GO:0005737">
    <property type="term" value="C:cytoplasm"/>
    <property type="evidence" value="ECO:0007669"/>
    <property type="project" value="TreeGrafter"/>
</dbReference>
<dbReference type="Pfam" id="PF01926">
    <property type="entry name" value="MMR_HSR1"/>
    <property type="match status" value="1"/>
</dbReference>